<dbReference type="PROSITE" id="PS51419">
    <property type="entry name" value="RAB"/>
    <property type="match status" value="1"/>
</dbReference>
<dbReference type="InterPro" id="IPR027417">
    <property type="entry name" value="P-loop_NTPase"/>
</dbReference>
<keyword evidence="5" id="KW-1185">Reference proteome</keyword>
<evidence type="ECO:0000313" key="5">
    <source>
        <dbReference type="Proteomes" id="UP000053095"/>
    </source>
</evidence>
<dbReference type="GO" id="GO:0003924">
    <property type="term" value="F:GTPase activity"/>
    <property type="evidence" value="ECO:0007669"/>
    <property type="project" value="InterPro"/>
</dbReference>
<dbReference type="SUPFAM" id="SSF52540">
    <property type="entry name" value="P-loop containing nucleoside triphosphate hydrolases"/>
    <property type="match status" value="1"/>
</dbReference>
<dbReference type="SMART" id="SM00174">
    <property type="entry name" value="RHO"/>
    <property type="match status" value="1"/>
</dbReference>
<feature type="compositionally biased region" description="Polar residues" evidence="3">
    <location>
        <begin position="282"/>
        <end position="313"/>
    </location>
</feature>
<dbReference type="SMART" id="SM00175">
    <property type="entry name" value="RAB"/>
    <property type="match status" value="1"/>
</dbReference>
<dbReference type="PRINTS" id="PR00449">
    <property type="entry name" value="RASTRNSFRMNG"/>
</dbReference>
<dbReference type="GO" id="GO:0005525">
    <property type="term" value="F:GTP binding"/>
    <property type="evidence" value="ECO:0007669"/>
    <property type="project" value="UniProtKB-KW"/>
</dbReference>
<organism evidence="4 5">
    <name type="scientific">Talaromyces pinophilus</name>
    <name type="common">Penicillium pinophilum</name>
    <dbReference type="NCBI Taxonomy" id="128442"/>
    <lineage>
        <taxon>Eukaryota</taxon>
        <taxon>Fungi</taxon>
        <taxon>Dikarya</taxon>
        <taxon>Ascomycota</taxon>
        <taxon>Pezizomycotina</taxon>
        <taxon>Eurotiomycetes</taxon>
        <taxon>Eurotiomycetidae</taxon>
        <taxon>Eurotiales</taxon>
        <taxon>Trichocomaceae</taxon>
        <taxon>Talaromyces</taxon>
        <taxon>Talaromyces sect. Talaromyces</taxon>
    </lineage>
</organism>
<name>A0A6V8HNN9_TALPI</name>
<evidence type="ECO:0000256" key="1">
    <source>
        <dbReference type="ARBA" id="ARBA00022741"/>
    </source>
</evidence>
<dbReference type="SMART" id="SM00173">
    <property type="entry name" value="RAS"/>
    <property type="match status" value="1"/>
</dbReference>
<protein>
    <submittedName>
        <fullName evidence="4">Ras small monomeric GTPase</fullName>
    </submittedName>
</protein>
<evidence type="ECO:0000256" key="3">
    <source>
        <dbReference type="SAM" id="MobiDB-lite"/>
    </source>
</evidence>
<dbReference type="Gene3D" id="3.40.50.300">
    <property type="entry name" value="P-loop containing nucleotide triphosphate hydrolases"/>
    <property type="match status" value="1"/>
</dbReference>
<evidence type="ECO:0000313" key="4">
    <source>
        <dbReference type="EMBL" id="GAM43607.1"/>
    </source>
</evidence>
<dbReference type="PANTHER" id="PTHR24070">
    <property type="entry name" value="RAS, DI-RAS, AND RHEB FAMILY MEMBERS OF SMALL GTPASE SUPERFAMILY"/>
    <property type="match status" value="1"/>
</dbReference>
<gene>
    <name evidence="4" type="ORF">TCE0_060f18552</name>
</gene>
<proteinExistence type="predicted"/>
<keyword evidence="2" id="KW-0342">GTP-binding</keyword>
<dbReference type="EMBL" id="DF933856">
    <property type="protein sequence ID" value="GAM43607.1"/>
    <property type="molecule type" value="Genomic_DNA"/>
</dbReference>
<feature type="region of interest" description="Disordered" evidence="3">
    <location>
        <begin position="282"/>
        <end position="364"/>
    </location>
</feature>
<keyword evidence="1" id="KW-0547">Nucleotide-binding</keyword>
<dbReference type="Proteomes" id="UP000053095">
    <property type="component" value="Unassembled WGS sequence"/>
</dbReference>
<dbReference type="Pfam" id="PF00071">
    <property type="entry name" value="Ras"/>
    <property type="match status" value="1"/>
</dbReference>
<dbReference type="InterPro" id="IPR001806">
    <property type="entry name" value="Small_GTPase"/>
</dbReference>
<evidence type="ECO:0000256" key="2">
    <source>
        <dbReference type="ARBA" id="ARBA00023134"/>
    </source>
</evidence>
<sequence>MDQFNNHKNYDSSRTIDRDMGHEAREQAHHNGNHSNVSLSDTSDNYSGYSPVHLPRVRHIEEVRFHMDIVEEENSIGLQRPRRVRCRCHTPEGRFDETQATETSKRLNMALKLRESYDPTIEDSYSVTRNIDGTDYFLSITDTAGQEEYRGLWAASNLKSDAFLMVYDITHQPSLEALDYFMDMIDIEAEQRLEDNQRIMKELGSEARNLQVGMPPPVKIVAGNKCDLKDARAISARDGLEYARKHGCGFMETSAREIVNIEETFALIVRRVVEARRQHYQSQQLEARMGSSTARTPALTTSERQATDPQQSKDGQRRRGFPLFGGKKDASKRVSFVDASNKEGGEQEKPPKKEGDDDETHSWWRRLICV</sequence>
<dbReference type="GO" id="GO:0016020">
    <property type="term" value="C:membrane"/>
    <property type="evidence" value="ECO:0007669"/>
    <property type="project" value="InterPro"/>
</dbReference>
<accession>A0A6V8HNN9</accession>
<dbReference type="AlphaFoldDB" id="A0A6V8HNN9"/>
<reference evidence="5" key="1">
    <citation type="journal article" date="2015" name="Genome Announc.">
        <title>Draft genome sequence of Talaromyces cellulolyticus strain Y-94, a source of lignocellulosic biomass-degrading enzymes.</title>
        <authorList>
            <person name="Fujii T."/>
            <person name="Koike H."/>
            <person name="Sawayama S."/>
            <person name="Yano S."/>
            <person name="Inoue H."/>
        </authorList>
    </citation>
    <scope>NUCLEOTIDE SEQUENCE [LARGE SCALE GENOMIC DNA]</scope>
    <source>
        <strain evidence="5">Y-94</strain>
    </source>
</reference>
<feature type="compositionally biased region" description="Basic and acidic residues" evidence="3">
    <location>
        <begin position="340"/>
        <end position="355"/>
    </location>
</feature>
<dbReference type="GO" id="GO:0007165">
    <property type="term" value="P:signal transduction"/>
    <property type="evidence" value="ECO:0007669"/>
    <property type="project" value="InterPro"/>
</dbReference>
<dbReference type="InterPro" id="IPR020849">
    <property type="entry name" value="Small_GTPase_Ras-type"/>
</dbReference>
<dbReference type="PROSITE" id="PS51421">
    <property type="entry name" value="RAS"/>
    <property type="match status" value="1"/>
</dbReference>
<comment type="caution">
    <text evidence="4">The sequence shown here is derived from an EMBL/GenBank/DDBJ whole genome shotgun (WGS) entry which is preliminary data.</text>
</comment>